<reference evidence="9 10" key="1">
    <citation type="submission" date="2016-10" db="EMBL/GenBank/DDBJ databases">
        <authorList>
            <person name="de Groot N.N."/>
        </authorList>
    </citation>
    <scope>NUCLEOTIDE SEQUENCE [LARGE SCALE GENOMIC DNA]</scope>
    <source>
        <strain evidence="9 10">DSM 45514</strain>
    </source>
</reference>
<dbReference type="GO" id="GO:0005385">
    <property type="term" value="F:zinc ion transmembrane transporter activity"/>
    <property type="evidence" value="ECO:0007669"/>
    <property type="project" value="TreeGrafter"/>
</dbReference>
<comment type="similarity">
    <text evidence="2">Belongs to the ZIP transporter (TC 2.A.5) family.</text>
</comment>
<dbReference type="Proteomes" id="UP000199387">
    <property type="component" value="Unassembled WGS sequence"/>
</dbReference>
<proteinExistence type="inferred from homology"/>
<accession>A0A1G6MAY4</accession>
<feature type="transmembrane region" description="Helical" evidence="8">
    <location>
        <begin position="190"/>
        <end position="211"/>
    </location>
</feature>
<evidence type="ECO:0000313" key="10">
    <source>
        <dbReference type="Proteomes" id="UP000199387"/>
    </source>
</evidence>
<comment type="subcellular location">
    <subcellularLocation>
        <location evidence="1">Cell membrane</location>
        <topology evidence="1">Multi-pass membrane protein</topology>
    </subcellularLocation>
</comment>
<feature type="transmembrane region" description="Helical" evidence="8">
    <location>
        <begin position="162"/>
        <end position="184"/>
    </location>
</feature>
<keyword evidence="6 8" id="KW-1133">Transmembrane helix</keyword>
<gene>
    <name evidence="9" type="ORF">SAMN04488112_10991</name>
</gene>
<evidence type="ECO:0000256" key="1">
    <source>
        <dbReference type="ARBA" id="ARBA00004651"/>
    </source>
</evidence>
<protein>
    <submittedName>
        <fullName evidence="9">Zinc transporter, ZIP family</fullName>
    </submittedName>
</protein>
<dbReference type="OrthoDB" id="9787346at2"/>
<feature type="transmembrane region" description="Helical" evidence="8">
    <location>
        <begin position="100"/>
        <end position="123"/>
    </location>
</feature>
<evidence type="ECO:0000256" key="5">
    <source>
        <dbReference type="ARBA" id="ARBA00022833"/>
    </source>
</evidence>
<name>A0A1G6MAY4_9BACL</name>
<evidence type="ECO:0000256" key="8">
    <source>
        <dbReference type="SAM" id="Phobius"/>
    </source>
</evidence>
<sequence length="241" mass="25715">MMEAVWFSALTGGATLLGTISVLRFQRIPSSWVAASLGLAATVMLFVSLFELLPAALMLRPRWVHVGVGMGSAVALMTLMEQMNRFNSKPTDSPVDYRRLGWMLVGAVIAHNLPEGAAIGIGFRVEPELGLTLTLAMAVHNLPEGVGMAAPLLKAGIGAGRIFLIGFGAAASLPIGTWLGRQFLAESTDLVVIGLIFAATTMIWVVTQEVLHRALEMSSRATRWGIAWGILLSFAIHALHG</sequence>
<keyword evidence="10" id="KW-1185">Reference proteome</keyword>
<dbReference type="PANTHER" id="PTHR11040:SF211">
    <property type="entry name" value="ZINC TRANSPORTER ZIP11"/>
    <property type="match status" value="1"/>
</dbReference>
<evidence type="ECO:0000256" key="3">
    <source>
        <dbReference type="ARBA" id="ARBA00022475"/>
    </source>
</evidence>
<keyword evidence="5" id="KW-0862">Zinc</keyword>
<dbReference type="GO" id="GO:0005886">
    <property type="term" value="C:plasma membrane"/>
    <property type="evidence" value="ECO:0007669"/>
    <property type="project" value="UniProtKB-SubCell"/>
</dbReference>
<evidence type="ECO:0000256" key="2">
    <source>
        <dbReference type="ARBA" id="ARBA00006939"/>
    </source>
</evidence>
<organism evidence="9 10">
    <name type="scientific">Melghirimyces thermohalophilus</name>
    <dbReference type="NCBI Taxonomy" id="1236220"/>
    <lineage>
        <taxon>Bacteria</taxon>
        <taxon>Bacillati</taxon>
        <taxon>Bacillota</taxon>
        <taxon>Bacilli</taxon>
        <taxon>Bacillales</taxon>
        <taxon>Thermoactinomycetaceae</taxon>
        <taxon>Melghirimyces</taxon>
    </lineage>
</organism>
<keyword evidence="7 8" id="KW-0472">Membrane</keyword>
<dbReference type="InterPro" id="IPR003689">
    <property type="entry name" value="ZIP"/>
</dbReference>
<evidence type="ECO:0000256" key="4">
    <source>
        <dbReference type="ARBA" id="ARBA00022692"/>
    </source>
</evidence>
<evidence type="ECO:0000256" key="6">
    <source>
        <dbReference type="ARBA" id="ARBA00022989"/>
    </source>
</evidence>
<keyword evidence="3" id="KW-1003">Cell membrane</keyword>
<dbReference type="STRING" id="1236220.SAMN04488112_10991"/>
<dbReference type="AlphaFoldDB" id="A0A1G6MAY4"/>
<dbReference type="Pfam" id="PF02535">
    <property type="entry name" value="Zip"/>
    <property type="match status" value="1"/>
</dbReference>
<feature type="transmembrane region" description="Helical" evidence="8">
    <location>
        <begin position="223"/>
        <end position="240"/>
    </location>
</feature>
<evidence type="ECO:0000256" key="7">
    <source>
        <dbReference type="ARBA" id="ARBA00023136"/>
    </source>
</evidence>
<keyword evidence="4 8" id="KW-0812">Transmembrane</keyword>
<feature type="transmembrane region" description="Helical" evidence="8">
    <location>
        <begin position="63"/>
        <end position="80"/>
    </location>
</feature>
<feature type="transmembrane region" description="Helical" evidence="8">
    <location>
        <begin position="6"/>
        <end position="25"/>
    </location>
</feature>
<dbReference type="PANTHER" id="PTHR11040">
    <property type="entry name" value="ZINC/IRON TRANSPORTER"/>
    <property type="match status" value="1"/>
</dbReference>
<dbReference type="EMBL" id="FMZA01000009">
    <property type="protein sequence ID" value="SDC52673.1"/>
    <property type="molecule type" value="Genomic_DNA"/>
</dbReference>
<feature type="transmembrane region" description="Helical" evidence="8">
    <location>
        <begin position="32"/>
        <end position="57"/>
    </location>
</feature>
<evidence type="ECO:0000313" key="9">
    <source>
        <dbReference type="EMBL" id="SDC52673.1"/>
    </source>
</evidence>